<evidence type="ECO:0000256" key="5">
    <source>
        <dbReference type="ARBA" id="ARBA00023002"/>
    </source>
</evidence>
<evidence type="ECO:0000256" key="8">
    <source>
        <dbReference type="PIRSR" id="PIRSR602401-1"/>
    </source>
</evidence>
<dbReference type="PRINTS" id="PR00463">
    <property type="entry name" value="EP450I"/>
</dbReference>
<keyword evidence="10" id="KW-0175">Coiled coil</keyword>
<evidence type="ECO:0000256" key="9">
    <source>
        <dbReference type="RuleBase" id="RU000461"/>
    </source>
</evidence>
<evidence type="ECO:0000256" key="6">
    <source>
        <dbReference type="ARBA" id="ARBA00023004"/>
    </source>
</evidence>
<keyword evidence="6 8" id="KW-0408">Iron</keyword>
<name>A0A8I6S9S8_CIMLE</name>
<dbReference type="EnsemblMetazoa" id="XM_014404579.2">
    <property type="protein sequence ID" value="XP_014260065.1"/>
    <property type="gene ID" value="LOC106672837"/>
</dbReference>
<dbReference type="PANTHER" id="PTHR24279:SF120">
    <property type="entry name" value="CYTOCHROME P450"/>
    <property type="match status" value="1"/>
</dbReference>
<dbReference type="PRINTS" id="PR00385">
    <property type="entry name" value="P450"/>
</dbReference>
<dbReference type="OMA" id="HGTRMCA"/>
<dbReference type="InterPro" id="IPR036396">
    <property type="entry name" value="Cyt_P450_sf"/>
</dbReference>
<dbReference type="GO" id="GO:0020037">
    <property type="term" value="F:heme binding"/>
    <property type="evidence" value="ECO:0007669"/>
    <property type="project" value="InterPro"/>
</dbReference>
<evidence type="ECO:0000256" key="3">
    <source>
        <dbReference type="ARBA" id="ARBA00022617"/>
    </source>
</evidence>
<dbReference type="Pfam" id="PF00067">
    <property type="entry name" value="p450"/>
    <property type="match status" value="1"/>
</dbReference>
<evidence type="ECO:0000256" key="4">
    <source>
        <dbReference type="ARBA" id="ARBA00022723"/>
    </source>
</evidence>
<feature type="binding site" description="axial binding residue" evidence="8">
    <location>
        <position position="426"/>
    </location>
    <ligand>
        <name>heme</name>
        <dbReference type="ChEBI" id="CHEBI:30413"/>
    </ligand>
    <ligandPart>
        <name>Fe</name>
        <dbReference type="ChEBI" id="CHEBI:18248"/>
    </ligandPart>
</feature>
<dbReference type="InterPro" id="IPR017972">
    <property type="entry name" value="Cyt_P450_CS"/>
</dbReference>
<dbReference type="Gene3D" id="1.10.630.10">
    <property type="entry name" value="Cytochrome P450"/>
    <property type="match status" value="1"/>
</dbReference>
<dbReference type="GeneID" id="106672837"/>
<evidence type="ECO:0000256" key="10">
    <source>
        <dbReference type="SAM" id="Coils"/>
    </source>
</evidence>
<comment type="cofactor">
    <cofactor evidence="1 8">
        <name>heme</name>
        <dbReference type="ChEBI" id="CHEBI:30413"/>
    </cofactor>
</comment>
<reference evidence="11" key="1">
    <citation type="submission" date="2022-01" db="UniProtKB">
        <authorList>
            <consortium name="EnsemblMetazoa"/>
        </authorList>
    </citation>
    <scope>IDENTIFICATION</scope>
</reference>
<evidence type="ECO:0000256" key="2">
    <source>
        <dbReference type="ARBA" id="ARBA00010617"/>
    </source>
</evidence>
<evidence type="ECO:0008006" key="13">
    <source>
        <dbReference type="Google" id="ProtNLM"/>
    </source>
</evidence>
<organism evidence="11 12">
    <name type="scientific">Cimex lectularius</name>
    <name type="common">Bed bug</name>
    <name type="synonym">Acanthia lectularia</name>
    <dbReference type="NCBI Taxonomy" id="79782"/>
    <lineage>
        <taxon>Eukaryota</taxon>
        <taxon>Metazoa</taxon>
        <taxon>Ecdysozoa</taxon>
        <taxon>Arthropoda</taxon>
        <taxon>Hexapoda</taxon>
        <taxon>Insecta</taxon>
        <taxon>Pterygota</taxon>
        <taxon>Neoptera</taxon>
        <taxon>Paraneoptera</taxon>
        <taxon>Hemiptera</taxon>
        <taxon>Heteroptera</taxon>
        <taxon>Panheteroptera</taxon>
        <taxon>Cimicomorpha</taxon>
        <taxon>Cimicidae</taxon>
        <taxon>Cimex</taxon>
    </lineage>
</organism>
<dbReference type="InterPro" id="IPR001128">
    <property type="entry name" value="Cyt_P450"/>
</dbReference>
<dbReference type="GO" id="GO:0005506">
    <property type="term" value="F:iron ion binding"/>
    <property type="evidence" value="ECO:0007669"/>
    <property type="project" value="InterPro"/>
</dbReference>
<evidence type="ECO:0000256" key="1">
    <source>
        <dbReference type="ARBA" id="ARBA00001971"/>
    </source>
</evidence>
<dbReference type="AlphaFoldDB" id="A0A8I6S9S8"/>
<dbReference type="CDD" id="cd11054">
    <property type="entry name" value="CYP24A1-like"/>
    <property type="match status" value="1"/>
</dbReference>
<evidence type="ECO:0000256" key="7">
    <source>
        <dbReference type="ARBA" id="ARBA00023033"/>
    </source>
</evidence>
<feature type="coiled-coil region" evidence="10">
    <location>
        <begin position="232"/>
        <end position="266"/>
    </location>
</feature>
<keyword evidence="3 8" id="KW-0349">Heme</keyword>
<accession>A0A8I6S9S8</accession>
<evidence type="ECO:0000313" key="11">
    <source>
        <dbReference type="EnsemblMetazoa" id="XP_014260065.1"/>
    </source>
</evidence>
<dbReference type="GO" id="GO:0004497">
    <property type="term" value="F:monooxygenase activity"/>
    <property type="evidence" value="ECO:0007669"/>
    <property type="project" value="UniProtKB-KW"/>
</dbReference>
<dbReference type="KEGG" id="clec:106672837"/>
<comment type="similarity">
    <text evidence="2 9">Belongs to the cytochrome P450 family.</text>
</comment>
<keyword evidence="12" id="KW-1185">Reference proteome</keyword>
<proteinExistence type="inferred from homology"/>
<keyword evidence="4 8" id="KW-0479">Metal-binding</keyword>
<dbReference type="PANTHER" id="PTHR24279">
    <property type="entry name" value="CYTOCHROME P450"/>
    <property type="match status" value="1"/>
</dbReference>
<dbReference type="PROSITE" id="PS00086">
    <property type="entry name" value="CYTOCHROME_P450"/>
    <property type="match status" value="1"/>
</dbReference>
<evidence type="ECO:0000313" key="12">
    <source>
        <dbReference type="Proteomes" id="UP000494040"/>
    </source>
</evidence>
<dbReference type="InterPro" id="IPR050479">
    <property type="entry name" value="CYP11_CYP27_families"/>
</dbReference>
<dbReference type="InterPro" id="IPR002401">
    <property type="entry name" value="Cyt_P450_E_grp-I"/>
</dbReference>
<protein>
    <recommendedName>
        <fullName evidence="13">Cytochrome P450</fullName>
    </recommendedName>
</protein>
<dbReference type="OrthoDB" id="3945418at2759"/>
<keyword evidence="5 9" id="KW-0560">Oxidoreductase</keyword>
<sequence length="479" mass="55675">MSRVKPFKMIPGPASLPILGNLWLYKLGYEDPIFFHQTIDNLYKRYGPLVKQNLGNKTIIHAFSPEDAKTIYKSEGKMPYIMPLQDTILLFRKNENLTLGLGNSNGDEWYRLRNSLRHLLLTPKGIQHFTKGTDSVTSEFVHHLKRKRKENGCIPELKTELAKWSLETAGLMCFGSRKGYMSEAKRQKTESLLKANKSVFYLSTILKFSLPFYEYCYSPVWNQLQKSETEILNASVNNTKEALQEIEELKDDVDLLNERYNLLLNLMQKEEIAEKDIYILTQSLFTDSLTTTVPALIYNMYCLALNPDKQEKAYKEISRLIKPGEPITNEIINELSYIKAVIKETFRFYPVGTEISRILKSDVILSGYEVPKETHVNINMNSNFFKEEYFKQPKSFLPERWLRSNDFSSQTDPFVLTPFGHGARTCLGRRFAEQNLYIALAHLLSNFKFYLEPSDSSMIQIFNILLFPSKYLNIRFQLR</sequence>
<dbReference type="RefSeq" id="XP_014260065.1">
    <property type="nucleotide sequence ID" value="XM_014404579.2"/>
</dbReference>
<dbReference type="Proteomes" id="UP000494040">
    <property type="component" value="Unassembled WGS sequence"/>
</dbReference>
<dbReference type="GO" id="GO:0016705">
    <property type="term" value="F:oxidoreductase activity, acting on paired donors, with incorporation or reduction of molecular oxygen"/>
    <property type="evidence" value="ECO:0007669"/>
    <property type="project" value="InterPro"/>
</dbReference>
<keyword evidence="7 9" id="KW-0503">Monooxygenase</keyword>
<dbReference type="SUPFAM" id="SSF48264">
    <property type="entry name" value="Cytochrome P450"/>
    <property type="match status" value="1"/>
</dbReference>